<evidence type="ECO:0000256" key="3">
    <source>
        <dbReference type="ARBA" id="ARBA00022833"/>
    </source>
</evidence>
<dbReference type="Gene3D" id="3.40.50.720">
    <property type="entry name" value="NAD(P)-binding Rossmann-like Domain"/>
    <property type="match status" value="1"/>
</dbReference>
<dbReference type="SUPFAM" id="SSF51735">
    <property type="entry name" value="NAD(P)-binding Rossmann-fold domains"/>
    <property type="match status" value="1"/>
</dbReference>
<evidence type="ECO:0000259" key="5">
    <source>
        <dbReference type="Pfam" id="PF08240"/>
    </source>
</evidence>
<dbReference type="SUPFAM" id="SSF50129">
    <property type="entry name" value="GroES-like"/>
    <property type="match status" value="1"/>
</dbReference>
<dbReference type="KEGG" id="plon:Pla110_10190"/>
<dbReference type="CDD" id="cd08230">
    <property type="entry name" value="glucose_DH"/>
    <property type="match status" value="1"/>
</dbReference>
<dbReference type="PANTHER" id="PTHR43189:SF2">
    <property type="entry name" value="GLUCOSE 1-DEHYDROGENASE"/>
    <property type="match status" value="1"/>
</dbReference>
<name>A0A518CJA4_9PLAN</name>
<sequence>MKAIAVTPGKPNSVHLTDISTPKLEDIPNGRGVLVKVLKVGVDATDREINDALYGNAPIGDDYLVLGHEVFGRVEAIGEQVTHVSPGDYVTCTVRRPGASIYDSIGRSDITSEETYYERGINLLHGYLTEYFVDDAEFIVRIPVGLRHLHVLAEPMSCSAKAIHQAYEAQKRLQVWEPRTAFVMGAGQIGLLATLILRLRGLQVYTFARGVAPNLKAEIVEGMEATYVSTRERSIAEVVEESGKPDIIFDATGNSSISFGAMEHLNLNGVLIWTSITGGKDLHETPADKLNLEWVLGNKMLIGSVNANFRHFEMGIADLALGEMTYPGVIEKILTHPVEGLDNYAEMMRLLVEDPDALKVFVNVADDIE</sequence>
<evidence type="ECO:0000256" key="4">
    <source>
        <dbReference type="ARBA" id="ARBA00023002"/>
    </source>
</evidence>
<dbReference type="EMBL" id="CP036281">
    <property type="protein sequence ID" value="QDU79311.1"/>
    <property type="molecule type" value="Genomic_DNA"/>
</dbReference>
<evidence type="ECO:0000256" key="1">
    <source>
        <dbReference type="ARBA" id="ARBA00001947"/>
    </source>
</evidence>
<dbReference type="Gene3D" id="3.90.180.10">
    <property type="entry name" value="Medium-chain alcohol dehydrogenases, catalytic domain"/>
    <property type="match status" value="1"/>
</dbReference>
<keyword evidence="2" id="KW-0479">Metal-binding</keyword>
<dbReference type="AlphaFoldDB" id="A0A518CJA4"/>
<dbReference type="EC" id="1.-.-.-" evidence="7"/>
<dbReference type="Proteomes" id="UP000317178">
    <property type="component" value="Chromosome"/>
</dbReference>
<dbReference type="RefSeq" id="WP_144993815.1">
    <property type="nucleotide sequence ID" value="NZ_CP036281.1"/>
</dbReference>
<evidence type="ECO:0000313" key="7">
    <source>
        <dbReference type="EMBL" id="QDU79311.1"/>
    </source>
</evidence>
<keyword evidence="3" id="KW-0862">Zinc</keyword>
<dbReference type="InterPro" id="IPR013154">
    <property type="entry name" value="ADH-like_N"/>
</dbReference>
<dbReference type="Pfam" id="PF16912">
    <property type="entry name" value="Glu_dehyd_C"/>
    <property type="match status" value="1"/>
</dbReference>
<dbReference type="InterPro" id="IPR002328">
    <property type="entry name" value="ADH_Zn_CS"/>
</dbReference>
<reference evidence="7 8" key="1">
    <citation type="submission" date="2019-02" db="EMBL/GenBank/DDBJ databases">
        <title>Deep-cultivation of Planctomycetes and their phenomic and genomic characterization uncovers novel biology.</title>
        <authorList>
            <person name="Wiegand S."/>
            <person name="Jogler M."/>
            <person name="Boedeker C."/>
            <person name="Pinto D."/>
            <person name="Vollmers J."/>
            <person name="Rivas-Marin E."/>
            <person name="Kohn T."/>
            <person name="Peeters S.H."/>
            <person name="Heuer A."/>
            <person name="Rast P."/>
            <person name="Oberbeckmann S."/>
            <person name="Bunk B."/>
            <person name="Jeske O."/>
            <person name="Meyerdierks A."/>
            <person name="Storesund J.E."/>
            <person name="Kallscheuer N."/>
            <person name="Luecker S."/>
            <person name="Lage O.M."/>
            <person name="Pohl T."/>
            <person name="Merkel B.J."/>
            <person name="Hornburger P."/>
            <person name="Mueller R.-W."/>
            <person name="Bruemmer F."/>
            <person name="Labrenz M."/>
            <person name="Spormann A.M."/>
            <person name="Op den Camp H."/>
            <person name="Overmann J."/>
            <person name="Amann R."/>
            <person name="Jetten M.S.M."/>
            <person name="Mascher T."/>
            <person name="Medema M.H."/>
            <person name="Devos D.P."/>
            <person name="Kaster A.-K."/>
            <person name="Ovreas L."/>
            <person name="Rohde M."/>
            <person name="Galperin M.Y."/>
            <person name="Jogler C."/>
        </authorList>
    </citation>
    <scope>NUCLEOTIDE SEQUENCE [LARGE SCALE GENOMIC DNA]</scope>
    <source>
        <strain evidence="7 8">Pla110</strain>
    </source>
</reference>
<dbReference type="GO" id="GO:0008270">
    <property type="term" value="F:zinc ion binding"/>
    <property type="evidence" value="ECO:0007669"/>
    <property type="project" value="InterPro"/>
</dbReference>
<dbReference type="Pfam" id="PF08240">
    <property type="entry name" value="ADH_N"/>
    <property type="match status" value="1"/>
</dbReference>
<evidence type="ECO:0000313" key="8">
    <source>
        <dbReference type="Proteomes" id="UP000317178"/>
    </source>
</evidence>
<protein>
    <submittedName>
        <fullName evidence="7">Putative zinc-type alcohol dehydrogenase-like protein YjmD</fullName>
        <ecNumber evidence="7">1.-.-.-</ecNumber>
    </submittedName>
</protein>
<dbReference type="InterPro" id="IPR036291">
    <property type="entry name" value="NAD(P)-bd_dom_sf"/>
</dbReference>
<dbReference type="PROSITE" id="PS00059">
    <property type="entry name" value="ADH_ZINC"/>
    <property type="match status" value="1"/>
</dbReference>
<comment type="cofactor">
    <cofactor evidence="1">
        <name>Zn(2+)</name>
        <dbReference type="ChEBI" id="CHEBI:29105"/>
    </cofactor>
</comment>
<gene>
    <name evidence="7" type="primary">yjmD</name>
    <name evidence="7" type="ORF">Pla110_10190</name>
</gene>
<organism evidence="7 8">
    <name type="scientific">Polystyrenella longa</name>
    <dbReference type="NCBI Taxonomy" id="2528007"/>
    <lineage>
        <taxon>Bacteria</taxon>
        <taxon>Pseudomonadati</taxon>
        <taxon>Planctomycetota</taxon>
        <taxon>Planctomycetia</taxon>
        <taxon>Planctomycetales</taxon>
        <taxon>Planctomycetaceae</taxon>
        <taxon>Polystyrenella</taxon>
    </lineage>
</organism>
<proteinExistence type="predicted"/>
<accession>A0A518CJA4</accession>
<evidence type="ECO:0000256" key="2">
    <source>
        <dbReference type="ARBA" id="ARBA00022723"/>
    </source>
</evidence>
<dbReference type="InterPro" id="IPR011032">
    <property type="entry name" value="GroES-like_sf"/>
</dbReference>
<keyword evidence="4 7" id="KW-0560">Oxidoreductase</keyword>
<dbReference type="PANTHER" id="PTHR43189">
    <property type="entry name" value="ZINC-TYPE ALCOHOL DEHYDROGENASE-LIKE PROTEIN C1198.01-RELATED"/>
    <property type="match status" value="1"/>
</dbReference>
<feature type="domain" description="Alcohol dehydrogenase-like N-terminal" evidence="5">
    <location>
        <begin position="32"/>
        <end position="143"/>
    </location>
</feature>
<dbReference type="OrthoDB" id="9809185at2"/>
<dbReference type="InterPro" id="IPR031640">
    <property type="entry name" value="Glu_dehyd_C"/>
</dbReference>
<keyword evidence="8" id="KW-1185">Reference proteome</keyword>
<evidence type="ECO:0000259" key="6">
    <source>
        <dbReference type="Pfam" id="PF16912"/>
    </source>
</evidence>
<feature type="domain" description="Glucose dehydrogenase C-terminal" evidence="6">
    <location>
        <begin position="149"/>
        <end position="346"/>
    </location>
</feature>
<dbReference type="GO" id="GO:0016491">
    <property type="term" value="F:oxidoreductase activity"/>
    <property type="evidence" value="ECO:0007669"/>
    <property type="project" value="UniProtKB-KW"/>
</dbReference>